<evidence type="ECO:0000256" key="6">
    <source>
        <dbReference type="ARBA" id="ARBA00023136"/>
    </source>
</evidence>
<evidence type="ECO:0000313" key="10">
    <source>
        <dbReference type="Proteomes" id="UP000189627"/>
    </source>
</evidence>
<feature type="transmembrane region" description="Helical" evidence="7">
    <location>
        <begin position="46"/>
        <end position="65"/>
    </location>
</feature>
<evidence type="ECO:0000256" key="1">
    <source>
        <dbReference type="ARBA" id="ARBA00004651"/>
    </source>
</evidence>
<accession>A0A1U9UN34</accession>
<reference evidence="10" key="1">
    <citation type="submission" date="2017-02" db="EMBL/GenBank/DDBJ databases">
        <title>Complete genome sequence of Cupriavidus necator strain NH9, a 3-chlorobenzoate degrader.</title>
        <authorList>
            <person name="Moriuchi R."/>
            <person name="Dohra H."/>
            <person name="Ogawa N."/>
        </authorList>
    </citation>
    <scope>NUCLEOTIDE SEQUENCE [LARGE SCALE GENOMIC DNA]</scope>
    <source>
        <strain evidence="10">NH9</strain>
    </source>
</reference>
<comment type="similarity">
    <text evidence="7">Belongs to the binding-protein-dependent transport system permease family.</text>
</comment>
<keyword evidence="4 7" id="KW-0812">Transmembrane</keyword>
<dbReference type="EMBL" id="CP017757">
    <property type="protein sequence ID" value="AQV94092.1"/>
    <property type="molecule type" value="Genomic_DNA"/>
</dbReference>
<dbReference type="Gene3D" id="1.10.3720.10">
    <property type="entry name" value="MetI-like"/>
    <property type="match status" value="1"/>
</dbReference>
<feature type="transmembrane region" description="Helical" evidence="7">
    <location>
        <begin position="173"/>
        <end position="199"/>
    </location>
</feature>
<dbReference type="KEGG" id="cuh:BJN34_09345"/>
<dbReference type="GO" id="GO:0005886">
    <property type="term" value="C:plasma membrane"/>
    <property type="evidence" value="ECO:0007669"/>
    <property type="project" value="UniProtKB-SubCell"/>
</dbReference>
<dbReference type="GO" id="GO:0055085">
    <property type="term" value="P:transmembrane transport"/>
    <property type="evidence" value="ECO:0007669"/>
    <property type="project" value="InterPro"/>
</dbReference>
<dbReference type="Pfam" id="PF00528">
    <property type="entry name" value="BPD_transp_1"/>
    <property type="match status" value="1"/>
</dbReference>
<feature type="domain" description="ABC transmembrane type-1" evidence="8">
    <location>
        <begin position="63"/>
        <end position="247"/>
    </location>
</feature>
<dbReference type="SUPFAM" id="SSF161098">
    <property type="entry name" value="MetI-like"/>
    <property type="match status" value="1"/>
</dbReference>
<feature type="transmembrane region" description="Helical" evidence="7">
    <location>
        <begin position="12"/>
        <end position="34"/>
    </location>
</feature>
<dbReference type="AlphaFoldDB" id="A0A1U9UN34"/>
<comment type="subcellular location">
    <subcellularLocation>
        <location evidence="1 7">Cell membrane</location>
        <topology evidence="1 7">Multi-pass membrane protein</topology>
    </subcellularLocation>
</comment>
<dbReference type="PANTHER" id="PTHR30151:SF20">
    <property type="entry name" value="ABC TRANSPORTER PERMEASE PROTEIN HI_0355-RELATED"/>
    <property type="match status" value="1"/>
</dbReference>
<evidence type="ECO:0000256" key="4">
    <source>
        <dbReference type="ARBA" id="ARBA00022692"/>
    </source>
</evidence>
<dbReference type="InterPro" id="IPR000515">
    <property type="entry name" value="MetI-like"/>
</dbReference>
<dbReference type="InterPro" id="IPR035906">
    <property type="entry name" value="MetI-like_sf"/>
</dbReference>
<proteinExistence type="inferred from homology"/>
<evidence type="ECO:0000313" key="9">
    <source>
        <dbReference type="EMBL" id="AQV94092.1"/>
    </source>
</evidence>
<evidence type="ECO:0000256" key="7">
    <source>
        <dbReference type="RuleBase" id="RU363032"/>
    </source>
</evidence>
<gene>
    <name evidence="9" type="ORF">BJN34_09345</name>
</gene>
<keyword evidence="2 7" id="KW-0813">Transport</keyword>
<organism evidence="9 10">
    <name type="scientific">Cupriavidus necator</name>
    <name type="common">Alcaligenes eutrophus</name>
    <name type="synonym">Ralstonia eutropha</name>
    <dbReference type="NCBI Taxonomy" id="106590"/>
    <lineage>
        <taxon>Bacteria</taxon>
        <taxon>Pseudomonadati</taxon>
        <taxon>Pseudomonadota</taxon>
        <taxon>Betaproteobacteria</taxon>
        <taxon>Burkholderiales</taxon>
        <taxon>Burkholderiaceae</taxon>
        <taxon>Cupriavidus</taxon>
    </lineage>
</organism>
<feature type="transmembrane region" description="Helical" evidence="7">
    <location>
        <begin position="105"/>
        <end position="127"/>
    </location>
</feature>
<keyword evidence="3" id="KW-1003">Cell membrane</keyword>
<feature type="transmembrane region" description="Helical" evidence="7">
    <location>
        <begin position="71"/>
        <end position="93"/>
    </location>
</feature>
<keyword evidence="6 7" id="KW-0472">Membrane</keyword>
<keyword evidence="5 7" id="KW-1133">Transmembrane helix</keyword>
<evidence type="ECO:0000256" key="2">
    <source>
        <dbReference type="ARBA" id="ARBA00022448"/>
    </source>
</evidence>
<dbReference type="PANTHER" id="PTHR30151">
    <property type="entry name" value="ALKANE SULFONATE ABC TRANSPORTER-RELATED, MEMBRANE SUBUNIT"/>
    <property type="match status" value="1"/>
</dbReference>
<feature type="transmembrane region" description="Helical" evidence="7">
    <location>
        <begin position="133"/>
        <end position="152"/>
    </location>
</feature>
<sequence length="258" mass="28042">MPINSKTHTVSFGMVGAHVVFLSIFLGLWQFAVAQGWIDQTFFGSPLGIVMFLFDGFLLGTRLWWELAWSLGGTVSAFVLGSVAAILAALVFINYPRLEKFADPYLSALNSMPRIALVPLFILWFGLGVASKIAMGFTLTFFIVLSSAVAGIRGVNQDHLTLMSTLGARPRQIFSLVTLPNAVPVIFSGLRLGLVYALLGVIGSEIIASEHGLGQQISYLASTFNMNGVLALLIVLAALATLINYGMSRLEHYLLRWQ</sequence>
<name>A0A1U9UN34_CUPNE</name>
<dbReference type="PROSITE" id="PS50928">
    <property type="entry name" value="ABC_TM1"/>
    <property type="match status" value="1"/>
</dbReference>
<dbReference type="Proteomes" id="UP000189627">
    <property type="component" value="Chromosome 1"/>
</dbReference>
<feature type="transmembrane region" description="Helical" evidence="7">
    <location>
        <begin position="228"/>
        <end position="247"/>
    </location>
</feature>
<evidence type="ECO:0000256" key="3">
    <source>
        <dbReference type="ARBA" id="ARBA00022475"/>
    </source>
</evidence>
<dbReference type="RefSeq" id="WP_234824938.1">
    <property type="nucleotide sequence ID" value="NZ_CP017757.2"/>
</dbReference>
<dbReference type="CDD" id="cd06261">
    <property type="entry name" value="TM_PBP2"/>
    <property type="match status" value="1"/>
</dbReference>
<evidence type="ECO:0000256" key="5">
    <source>
        <dbReference type="ARBA" id="ARBA00022989"/>
    </source>
</evidence>
<evidence type="ECO:0000259" key="8">
    <source>
        <dbReference type="PROSITE" id="PS50928"/>
    </source>
</evidence>
<protein>
    <submittedName>
        <fullName evidence="9">ABC transporter permease</fullName>
    </submittedName>
</protein>